<sequence>MREFLYPAVQPPARSGDEPLRDSRGGEVARLADFWRWAHSDLLTNTERGILAEYIVACALDVYGGTRTAWDRYDLVTKEGFTVEVKTSGYLQSWEQKAASKLVFGIRPTLGWDSATNVYGTTRARQADIYVFCVYKHREQETADPLDLRQWDFYLLSTRILNEKVGMQKSISLSSLLKIGATYSTYTEMHGKLLACMHGL</sequence>
<name>A0A1C6K4S7_9FIRM</name>
<dbReference type="EMBL" id="FMHG01000003">
    <property type="protein sequence ID" value="SCJ89271.1"/>
    <property type="molecule type" value="Genomic_DNA"/>
</dbReference>
<dbReference type="AlphaFoldDB" id="A0A1C6K4S7"/>
<evidence type="ECO:0000313" key="1">
    <source>
        <dbReference type="EMBL" id="SCJ89271.1"/>
    </source>
</evidence>
<reference evidence="1" key="1">
    <citation type="submission" date="2015-09" db="EMBL/GenBank/DDBJ databases">
        <authorList>
            <consortium name="Pathogen Informatics"/>
        </authorList>
    </citation>
    <scope>NUCLEOTIDE SEQUENCE</scope>
    <source>
        <strain evidence="1">2789STDY5834896</strain>
    </source>
</reference>
<gene>
    <name evidence="1" type="ORF">SAMEA3545359_02604</name>
</gene>
<organism evidence="1">
    <name type="scientific">uncultured Anaerotruncus sp</name>
    <dbReference type="NCBI Taxonomy" id="905011"/>
    <lineage>
        <taxon>Bacteria</taxon>
        <taxon>Bacillati</taxon>
        <taxon>Bacillota</taxon>
        <taxon>Clostridia</taxon>
        <taxon>Eubacteriales</taxon>
        <taxon>Oscillospiraceae</taxon>
        <taxon>Anaerotruncus</taxon>
        <taxon>environmental samples</taxon>
    </lineage>
</organism>
<accession>A0A1C6K4S7</accession>
<protein>
    <submittedName>
        <fullName evidence="1">Uncharacterized protein</fullName>
    </submittedName>
</protein>
<proteinExistence type="predicted"/>